<protein>
    <recommendedName>
        <fullName evidence="11">Replication restart protein PriA</fullName>
    </recommendedName>
    <alternativeName>
        <fullName evidence="11">ATP-dependent DNA helicase PriA</fullName>
        <ecNumber evidence="11">5.6.2.4</ecNumber>
    </alternativeName>
    <alternativeName>
        <fullName evidence="11">DNA 3'-5' helicase PriA</fullName>
    </alternativeName>
</protein>
<dbReference type="InterPro" id="IPR027417">
    <property type="entry name" value="P-loop_NTPase"/>
</dbReference>
<dbReference type="InterPro" id="IPR041222">
    <property type="entry name" value="PriA_3primeBD"/>
</dbReference>
<dbReference type="CDD" id="cd17929">
    <property type="entry name" value="DEXHc_priA"/>
    <property type="match status" value="1"/>
</dbReference>
<feature type="binding site" evidence="11">
    <location>
        <position position="444"/>
    </location>
    <ligand>
        <name>Zn(2+)</name>
        <dbReference type="ChEBI" id="CHEBI:29105"/>
        <label>1</label>
    </ligand>
</feature>
<comment type="function">
    <text evidence="11">Initiates the restart of stalled replication forks, which reloads the replicative helicase on sites other than the origin of replication. Recognizes and binds to abandoned replication forks and remodels them to uncover a helicase loading site. Promotes assembly of the primosome at these replication forks.</text>
</comment>
<feature type="binding site" evidence="11">
    <location>
        <position position="401"/>
    </location>
    <ligand>
        <name>Zn(2+)</name>
        <dbReference type="ChEBI" id="CHEBI:29105"/>
        <label>1</label>
    </ligand>
</feature>
<feature type="binding site" evidence="11">
    <location>
        <position position="431"/>
    </location>
    <ligand>
        <name>Zn(2+)</name>
        <dbReference type="ChEBI" id="CHEBI:29105"/>
        <label>2</label>
    </ligand>
</feature>
<dbReference type="Pfam" id="PF00271">
    <property type="entry name" value="Helicase_C"/>
    <property type="match status" value="1"/>
</dbReference>
<feature type="domain" description="Helicase ATP-binding" evidence="13">
    <location>
        <begin position="168"/>
        <end position="339"/>
    </location>
</feature>
<evidence type="ECO:0000256" key="2">
    <source>
        <dbReference type="ARBA" id="ARBA00022705"/>
    </source>
</evidence>
<dbReference type="SUPFAM" id="SSF52540">
    <property type="entry name" value="P-loop containing nucleoside triphosphate hydrolases"/>
    <property type="match status" value="1"/>
</dbReference>
<dbReference type="Pfam" id="PF18074">
    <property type="entry name" value="PriA_C"/>
    <property type="match status" value="1"/>
</dbReference>
<dbReference type="NCBIfam" id="NF004067">
    <property type="entry name" value="PRK05580.1-4"/>
    <property type="match status" value="1"/>
</dbReference>
<dbReference type="Pfam" id="PF17764">
    <property type="entry name" value="PriA_3primeBD"/>
    <property type="match status" value="1"/>
</dbReference>
<comment type="subunit">
    <text evidence="11">Component of the replication restart primosome.</text>
</comment>
<evidence type="ECO:0000259" key="13">
    <source>
        <dbReference type="PROSITE" id="PS51192"/>
    </source>
</evidence>
<keyword evidence="9 11" id="KW-0238">DNA-binding</keyword>
<organism evidence="14 15">
    <name type="scientific">Orrella daihaiensis</name>
    <dbReference type="NCBI Taxonomy" id="2782176"/>
    <lineage>
        <taxon>Bacteria</taxon>
        <taxon>Pseudomonadati</taxon>
        <taxon>Pseudomonadota</taxon>
        <taxon>Betaproteobacteria</taxon>
        <taxon>Burkholderiales</taxon>
        <taxon>Alcaligenaceae</taxon>
        <taxon>Orrella</taxon>
    </lineage>
</organism>
<feature type="binding site" evidence="11">
    <location>
        <position position="398"/>
    </location>
    <ligand>
        <name>Zn(2+)</name>
        <dbReference type="ChEBI" id="CHEBI:29105"/>
        <label>1</label>
    </ligand>
</feature>
<keyword evidence="10 11" id="KW-0413">Isomerase</keyword>
<accession>A0ABY4AIW7</accession>
<dbReference type="InterPro" id="IPR005259">
    <property type="entry name" value="PriA"/>
</dbReference>
<keyword evidence="15" id="KW-1185">Reference proteome</keyword>
<evidence type="ECO:0000256" key="6">
    <source>
        <dbReference type="ARBA" id="ARBA00022806"/>
    </source>
</evidence>
<dbReference type="Gene3D" id="3.40.50.300">
    <property type="entry name" value="P-loop containing nucleotide triphosphate hydrolases"/>
    <property type="match status" value="2"/>
</dbReference>
<dbReference type="NCBIfam" id="TIGR00595">
    <property type="entry name" value="priA"/>
    <property type="match status" value="1"/>
</dbReference>
<dbReference type="SMART" id="SM00487">
    <property type="entry name" value="DEXDc"/>
    <property type="match status" value="1"/>
</dbReference>
<keyword evidence="7 11" id="KW-0862">Zinc</keyword>
<gene>
    <name evidence="11" type="primary">priA</name>
    <name evidence="14" type="ORF">DHf2319_12495</name>
</gene>
<dbReference type="RefSeq" id="WP_243478636.1">
    <property type="nucleotide sequence ID" value="NZ_CP063982.1"/>
</dbReference>
<evidence type="ECO:0000256" key="7">
    <source>
        <dbReference type="ARBA" id="ARBA00022833"/>
    </source>
</evidence>
<keyword evidence="4 11" id="KW-0547">Nucleotide-binding</keyword>
<dbReference type="InterPro" id="IPR001650">
    <property type="entry name" value="Helicase_C-like"/>
</dbReference>
<dbReference type="InterPro" id="IPR041236">
    <property type="entry name" value="PriA_C"/>
</dbReference>
<dbReference type="PROSITE" id="PS51192">
    <property type="entry name" value="HELICASE_ATP_BIND_1"/>
    <property type="match status" value="1"/>
</dbReference>
<dbReference type="InterPro" id="IPR042115">
    <property type="entry name" value="PriA_3primeBD_sf"/>
</dbReference>
<name>A0ABY4AIW7_9BURK</name>
<keyword evidence="6 11" id="KW-0347">Helicase</keyword>
<comment type="cofactor">
    <cofactor evidence="11">
        <name>Zn(2+)</name>
        <dbReference type="ChEBI" id="CHEBI:29105"/>
    </cofactor>
    <text evidence="11">Binds 2 zinc ions per subunit.</text>
</comment>
<dbReference type="SMART" id="SM00490">
    <property type="entry name" value="HELICc"/>
    <property type="match status" value="1"/>
</dbReference>
<dbReference type="InterPro" id="IPR014001">
    <property type="entry name" value="Helicase_ATP-bd"/>
</dbReference>
<keyword evidence="5 11" id="KW-0378">Hydrolase</keyword>
<dbReference type="Pfam" id="PF00270">
    <property type="entry name" value="DEAD"/>
    <property type="match status" value="1"/>
</dbReference>
<dbReference type="EMBL" id="CP063982">
    <property type="protein sequence ID" value="UOD50236.1"/>
    <property type="molecule type" value="Genomic_DNA"/>
</dbReference>
<feature type="binding site" evidence="11">
    <location>
        <position position="410"/>
    </location>
    <ligand>
        <name>Zn(2+)</name>
        <dbReference type="ChEBI" id="CHEBI:29105"/>
        <label>2</label>
    </ligand>
</feature>
<dbReference type="Proteomes" id="UP000831607">
    <property type="component" value="Chromosome"/>
</dbReference>
<dbReference type="PANTHER" id="PTHR30580:SF0">
    <property type="entry name" value="PRIMOSOMAL PROTEIN N"/>
    <property type="match status" value="1"/>
</dbReference>
<evidence type="ECO:0000256" key="1">
    <source>
        <dbReference type="ARBA" id="ARBA00022515"/>
    </source>
</evidence>
<proteinExistence type="inferred from homology"/>
<evidence type="ECO:0000256" key="12">
    <source>
        <dbReference type="SAM" id="MobiDB-lite"/>
    </source>
</evidence>
<feature type="region of interest" description="Disordered" evidence="12">
    <location>
        <begin position="122"/>
        <end position="149"/>
    </location>
</feature>
<feature type="binding site" evidence="11">
    <location>
        <position position="441"/>
    </location>
    <ligand>
        <name>Zn(2+)</name>
        <dbReference type="ChEBI" id="CHEBI:29105"/>
        <label>1</label>
    </ligand>
</feature>
<evidence type="ECO:0000256" key="3">
    <source>
        <dbReference type="ARBA" id="ARBA00022723"/>
    </source>
</evidence>
<dbReference type="HAMAP" id="MF_00983">
    <property type="entry name" value="PriA"/>
    <property type="match status" value="1"/>
</dbReference>
<evidence type="ECO:0000256" key="8">
    <source>
        <dbReference type="ARBA" id="ARBA00022840"/>
    </source>
</evidence>
<keyword evidence="1 11" id="KW-0639">Primosome</keyword>
<keyword evidence="2 11" id="KW-0235">DNA replication</keyword>
<comment type="similarity">
    <text evidence="11">Belongs to the helicase family. PriA subfamily.</text>
</comment>
<evidence type="ECO:0000256" key="11">
    <source>
        <dbReference type="HAMAP-Rule" id="MF_00983"/>
    </source>
</evidence>
<dbReference type="EC" id="5.6.2.4" evidence="11"/>
<dbReference type="Gene3D" id="3.40.1440.60">
    <property type="entry name" value="PriA, 3(prime) DNA-binding domain"/>
    <property type="match status" value="1"/>
</dbReference>
<evidence type="ECO:0000256" key="9">
    <source>
        <dbReference type="ARBA" id="ARBA00023125"/>
    </source>
</evidence>
<evidence type="ECO:0000256" key="4">
    <source>
        <dbReference type="ARBA" id="ARBA00022741"/>
    </source>
</evidence>
<dbReference type="CDD" id="cd18804">
    <property type="entry name" value="SF2_C_priA"/>
    <property type="match status" value="1"/>
</dbReference>
<keyword evidence="8 11" id="KW-0067">ATP-binding</keyword>
<comment type="catalytic activity">
    <reaction evidence="11">
        <text>Couples ATP hydrolysis with the unwinding of duplex DNA by translocating in the 3'-5' direction.</text>
        <dbReference type="EC" id="5.6.2.4"/>
    </reaction>
</comment>
<keyword evidence="3 11" id="KW-0479">Metal-binding</keyword>
<evidence type="ECO:0000313" key="14">
    <source>
        <dbReference type="EMBL" id="UOD50236.1"/>
    </source>
</evidence>
<evidence type="ECO:0000256" key="10">
    <source>
        <dbReference type="ARBA" id="ARBA00023235"/>
    </source>
</evidence>
<comment type="catalytic activity">
    <reaction evidence="11">
        <text>ATP + H2O = ADP + phosphate + H(+)</text>
        <dbReference type="Rhea" id="RHEA:13065"/>
        <dbReference type="ChEBI" id="CHEBI:15377"/>
        <dbReference type="ChEBI" id="CHEBI:15378"/>
        <dbReference type="ChEBI" id="CHEBI:30616"/>
        <dbReference type="ChEBI" id="CHEBI:43474"/>
        <dbReference type="ChEBI" id="CHEBI:456216"/>
        <dbReference type="EC" id="5.6.2.4"/>
    </reaction>
</comment>
<dbReference type="InterPro" id="IPR011545">
    <property type="entry name" value="DEAD/DEAH_box_helicase_dom"/>
</dbReference>
<evidence type="ECO:0000256" key="5">
    <source>
        <dbReference type="ARBA" id="ARBA00022801"/>
    </source>
</evidence>
<sequence>MPPVSRVPISEASALRYCRVALDVPLAGPFDYASAEPVEAGDRVLVPFGRRRLIGVVIQIDIEPTLPPEQIRPIERVLRDLGPLLPKWLALAEFAAGYYQRPVGEVMLPALPVPLRRVSSYEGKRAGQQGPVERLKKRRVSQSQPEVGTPLADSLTLTSQQQHAADQIMAASGFAAFLLFGVTGSGKTQVYLTVAQAVLARGGRVLFLVPEINLTPQFAQALLQKLGSVVTHDEVAILHSRLADGERLDAWLRAHEGQARIVLGTRLAIFVSMPAIDLIVVDEEHDPSYKQQEGLRYSARDLAVWRARQENAPVILGSATPSLESWHKAERGDYQRLTLTERASAAALPTVQLIDTRRLELNKGLAPQLIDAIGLALSQARQALVYLNRRGYAPVLHCNSCGWVSQCDHCTAFSVVHRAGGHRMRLHCHHCGAQRVAPASCPSCGDPDLQPMGRGTQRLEEHLAQLFPQARIARIDADSTRRKGSAQDLFEQVHAGEVDILVGTQMVSKGHDFGNLGVVGVVNADAMLFSQDFRAPERLFAQLLQVAGRAGRDGKSGLVMIQTGYPEQPLYQALKRHDYEGFARSLMLEREAAGLPPFAFQALLTAEATQLPDALGFLEAARATALAWLQAHQLNEVVTLYDAVPLRVVRVAKICRAQLLIEASSRAALHRLLRGWLISLGSRHGTGGLRWQLEVDPLEI</sequence>
<evidence type="ECO:0000313" key="15">
    <source>
        <dbReference type="Proteomes" id="UP000831607"/>
    </source>
</evidence>
<feature type="binding site" evidence="11">
    <location>
        <position position="428"/>
    </location>
    <ligand>
        <name>Zn(2+)</name>
        <dbReference type="ChEBI" id="CHEBI:29105"/>
        <label>2</label>
    </ligand>
</feature>
<feature type="binding site" evidence="11">
    <location>
        <position position="407"/>
    </location>
    <ligand>
        <name>Zn(2+)</name>
        <dbReference type="ChEBI" id="CHEBI:29105"/>
        <label>2</label>
    </ligand>
</feature>
<dbReference type="PANTHER" id="PTHR30580">
    <property type="entry name" value="PRIMOSOMAL PROTEIN N"/>
    <property type="match status" value="1"/>
</dbReference>
<reference evidence="14 15" key="1">
    <citation type="submission" date="2020-11" db="EMBL/GenBank/DDBJ databases">
        <title>Algicoccus daihaiensis sp.nov., isolated from Daihai Lake in Inner Mongolia.</title>
        <authorList>
            <person name="Kai J."/>
        </authorList>
    </citation>
    <scope>NUCLEOTIDE SEQUENCE [LARGE SCALE GENOMIC DNA]</scope>
    <source>
        <strain evidence="15">f23</strain>
    </source>
</reference>